<keyword evidence="1" id="KW-0732">Signal</keyword>
<evidence type="ECO:0000256" key="1">
    <source>
        <dbReference type="SAM" id="SignalP"/>
    </source>
</evidence>
<evidence type="ECO:0000313" key="2">
    <source>
        <dbReference type="EMBL" id="SUJ06223.1"/>
    </source>
</evidence>
<reference evidence="2 3" key="1">
    <citation type="submission" date="2018-06" db="EMBL/GenBank/DDBJ databases">
        <authorList>
            <consortium name="Pathogen Informatics"/>
            <person name="Doyle S."/>
        </authorList>
    </citation>
    <scope>NUCLEOTIDE SEQUENCE [LARGE SCALE GENOMIC DNA]</scope>
    <source>
        <strain evidence="2 3">NCTC11388</strain>
    </source>
</reference>
<feature type="signal peptide" evidence="1">
    <location>
        <begin position="1"/>
        <end position="21"/>
    </location>
</feature>
<accession>A0A380BU98</accession>
<evidence type="ECO:0000313" key="3">
    <source>
        <dbReference type="Proteomes" id="UP000254893"/>
    </source>
</evidence>
<dbReference type="RefSeq" id="WP_002996678.1">
    <property type="nucleotide sequence ID" value="NZ_CP068082.1"/>
</dbReference>
<dbReference type="Pfam" id="PF09697">
    <property type="entry name" value="Porph_ging"/>
    <property type="match status" value="1"/>
</dbReference>
<dbReference type="Proteomes" id="UP000254893">
    <property type="component" value="Unassembled WGS sequence"/>
</dbReference>
<dbReference type="EMBL" id="UGYW01000002">
    <property type="protein sequence ID" value="SUJ06223.1"/>
    <property type="molecule type" value="Genomic_DNA"/>
</dbReference>
<gene>
    <name evidence="2" type="ORF">NCTC11388_01636</name>
</gene>
<sequence>MKIVKIFLFISIALSARSGFAQYTMFPKTGTITFDKTVYLQNMLKKQLYAKAEGMTKNWYDQISNKLPGNVVLKNTLKFNNDETLFEYVKTDISEIASSFMENHAIKGDGTVYTNLKTKEYKRYQDFFGDNLVIKDSVLRIKWKITDEYRDIAGFECRRANGLTQDSLYVIGYYTNEIPVSGGPESISGLPGMILGLVVPYDHVSYFASKVEFSNTVPFDLSVFDKKKNKVMPRKEVETRFRQMVETFLPKDLVTYLIDYFLL</sequence>
<proteinExistence type="predicted"/>
<dbReference type="GeneID" id="95429611"/>
<dbReference type="NCBIfam" id="TIGR01200">
    <property type="entry name" value="GLPGLI"/>
    <property type="match status" value="1"/>
</dbReference>
<organism evidence="2 3">
    <name type="scientific">Sphingobacterium spiritivorum</name>
    <name type="common">Flavobacterium spiritivorum</name>
    <dbReference type="NCBI Taxonomy" id="258"/>
    <lineage>
        <taxon>Bacteria</taxon>
        <taxon>Pseudomonadati</taxon>
        <taxon>Bacteroidota</taxon>
        <taxon>Sphingobacteriia</taxon>
        <taxon>Sphingobacteriales</taxon>
        <taxon>Sphingobacteriaceae</taxon>
        <taxon>Sphingobacterium</taxon>
    </lineage>
</organism>
<dbReference type="InterPro" id="IPR005901">
    <property type="entry name" value="GLPGLI"/>
</dbReference>
<protein>
    <submittedName>
        <fullName evidence="2">GLPGLI family protein</fullName>
    </submittedName>
</protein>
<dbReference type="AlphaFoldDB" id="A0A380BU98"/>
<name>A0A380BU98_SPHSI</name>
<feature type="chain" id="PRO_5016616062" evidence="1">
    <location>
        <begin position="22"/>
        <end position="263"/>
    </location>
</feature>